<evidence type="ECO:0000256" key="8">
    <source>
        <dbReference type="SAM" id="Phobius"/>
    </source>
</evidence>
<dbReference type="AlphaFoldDB" id="A0A4Z1PEU0"/>
<dbReference type="EMBL" id="SNSC02000009">
    <property type="protein sequence ID" value="TID21425.1"/>
    <property type="molecule type" value="Genomic_DNA"/>
</dbReference>
<dbReference type="InterPro" id="IPR002401">
    <property type="entry name" value="Cyt_P450_E_grp-I"/>
</dbReference>
<keyword evidence="8" id="KW-0812">Transmembrane</keyword>
<dbReference type="PRINTS" id="PR00385">
    <property type="entry name" value="P450"/>
</dbReference>
<evidence type="ECO:0000256" key="3">
    <source>
        <dbReference type="ARBA" id="ARBA00022723"/>
    </source>
</evidence>
<dbReference type="InterPro" id="IPR036396">
    <property type="entry name" value="Cyt_P450_sf"/>
</dbReference>
<feature type="binding site" description="axial binding residue" evidence="6">
    <location>
        <position position="442"/>
    </location>
    <ligand>
        <name>heme</name>
        <dbReference type="ChEBI" id="CHEBI:30413"/>
    </ligand>
    <ligandPart>
        <name>Fe</name>
        <dbReference type="ChEBI" id="CHEBI:18248"/>
    </ligandPart>
</feature>
<keyword evidence="4 7" id="KW-0560">Oxidoreductase</keyword>
<dbReference type="SUPFAM" id="SSF48264">
    <property type="entry name" value="Cytochrome P450"/>
    <property type="match status" value="1"/>
</dbReference>
<dbReference type="GO" id="GO:0005506">
    <property type="term" value="F:iron ion binding"/>
    <property type="evidence" value="ECO:0007669"/>
    <property type="project" value="InterPro"/>
</dbReference>
<comment type="similarity">
    <text evidence="2 7">Belongs to the cytochrome P450 family.</text>
</comment>
<keyword evidence="7" id="KW-0503">Monooxygenase</keyword>
<dbReference type="GO" id="GO:0004497">
    <property type="term" value="F:monooxygenase activity"/>
    <property type="evidence" value="ECO:0007669"/>
    <property type="project" value="UniProtKB-KW"/>
</dbReference>
<proteinExistence type="inferred from homology"/>
<dbReference type="Proteomes" id="UP000298493">
    <property type="component" value="Unassembled WGS sequence"/>
</dbReference>
<comment type="cofactor">
    <cofactor evidence="1 6">
        <name>heme</name>
        <dbReference type="ChEBI" id="CHEBI:30413"/>
    </cofactor>
</comment>
<keyword evidence="10" id="KW-1185">Reference proteome</keyword>
<keyword evidence="3 6" id="KW-0479">Metal-binding</keyword>
<evidence type="ECO:0000256" key="2">
    <source>
        <dbReference type="ARBA" id="ARBA00010617"/>
    </source>
</evidence>
<dbReference type="CDD" id="cd11059">
    <property type="entry name" value="CYP_fungal"/>
    <property type="match status" value="1"/>
</dbReference>
<comment type="caution">
    <text evidence="9">The sequence shown here is derived from an EMBL/GenBank/DDBJ whole genome shotgun (WGS) entry which is preliminary data.</text>
</comment>
<dbReference type="GO" id="GO:0016705">
    <property type="term" value="F:oxidoreductase activity, acting on paired donors, with incorporation or reduction of molecular oxygen"/>
    <property type="evidence" value="ECO:0007669"/>
    <property type="project" value="InterPro"/>
</dbReference>
<dbReference type="InterPro" id="IPR001128">
    <property type="entry name" value="Cyt_P450"/>
</dbReference>
<dbReference type="InterPro" id="IPR017972">
    <property type="entry name" value="Cyt_P450_CS"/>
</dbReference>
<dbReference type="Pfam" id="PF00067">
    <property type="entry name" value="p450"/>
    <property type="match status" value="1"/>
</dbReference>
<dbReference type="PANTHER" id="PTHR24305">
    <property type="entry name" value="CYTOCHROME P450"/>
    <property type="match status" value="1"/>
</dbReference>
<dbReference type="STRING" id="86259.A0A4Z1PEU0"/>
<dbReference type="Gene3D" id="1.10.630.10">
    <property type="entry name" value="Cytochrome P450"/>
    <property type="match status" value="1"/>
</dbReference>
<evidence type="ECO:0000313" key="9">
    <source>
        <dbReference type="EMBL" id="TID21425.1"/>
    </source>
</evidence>
<accession>A0A4Z1PEU0</accession>
<keyword evidence="8" id="KW-1133">Transmembrane helix</keyword>
<evidence type="ECO:0000256" key="4">
    <source>
        <dbReference type="ARBA" id="ARBA00023002"/>
    </source>
</evidence>
<dbReference type="GO" id="GO:0020037">
    <property type="term" value="F:heme binding"/>
    <property type="evidence" value="ECO:0007669"/>
    <property type="project" value="InterPro"/>
</dbReference>
<keyword evidence="6 7" id="KW-0349">Heme</keyword>
<evidence type="ECO:0000313" key="10">
    <source>
        <dbReference type="Proteomes" id="UP000298493"/>
    </source>
</evidence>
<dbReference type="InterPro" id="IPR050121">
    <property type="entry name" value="Cytochrome_P450_monoxygenase"/>
</dbReference>
<evidence type="ECO:0000256" key="5">
    <source>
        <dbReference type="ARBA" id="ARBA00023004"/>
    </source>
</evidence>
<evidence type="ECO:0000256" key="7">
    <source>
        <dbReference type="RuleBase" id="RU000461"/>
    </source>
</evidence>
<dbReference type="PROSITE" id="PS00086">
    <property type="entry name" value="CYTOCHROME_P450"/>
    <property type="match status" value="1"/>
</dbReference>
<sequence length="500" mass="55450">MVSINTSDLTVPSVKVIVAFAVGIYIIKTLYIALASPLRRLPGPTYTLFSNLPLKLSVLTGKKIYFIDSLHRAHGPIVRISPKEVAVNSLEGFKQIHSIKSGYEKSRWYDAFAGQFDGLEKPTTFSMWNKHDHGVRRKMFARAFSKTSLRAEWEDIVRAKCTLAVARMGEESKRLGKVNVFKWWIFLSNDILGELAFGESFGNLDRGVKNEFIDVLETAGKGGGLKAELPLLQTVGSKIPTKGMQRLWNGRSLIREYATRAIDTTRSQAGMKNIFANAVAMADDDAETLSDDDIQAEAVNFIIAGSDTTGTTLTYLTWAVLQRPNVQTTLEQEVANLPADFSDADLEALPFLNAIIDETLRLYGAAPGSLPRMVPSGGAQLGDYFVPEGFTVSTQSYSLHRDPTLFSDPERYDPWRWLDTANPLSKEAKAAFHPFGAGSRTCIGVHLAHMELRIATALFFREWRGVARLAPETTPESMHMENFFLISPESNKCEVVIGKS</sequence>
<feature type="transmembrane region" description="Helical" evidence="8">
    <location>
        <begin position="16"/>
        <end position="34"/>
    </location>
</feature>
<reference evidence="9 10" key="1">
    <citation type="submission" date="2019-04" db="EMBL/GenBank/DDBJ databases">
        <title>High contiguity whole genome sequence and gene annotation resource for two Venturia nashicola isolates.</title>
        <authorList>
            <person name="Prokchorchik M."/>
            <person name="Won K."/>
            <person name="Lee Y."/>
            <person name="Choi E.D."/>
            <person name="Segonzac C."/>
            <person name="Sohn K.H."/>
        </authorList>
    </citation>
    <scope>NUCLEOTIDE SEQUENCE [LARGE SCALE GENOMIC DNA]</scope>
    <source>
        <strain evidence="9 10">PRI2</strain>
    </source>
</reference>
<keyword evidence="8" id="KW-0472">Membrane</keyword>
<protein>
    <submittedName>
        <fullName evidence="9">Cytochrome P450</fullName>
    </submittedName>
</protein>
<dbReference type="PRINTS" id="PR00463">
    <property type="entry name" value="EP450I"/>
</dbReference>
<evidence type="ECO:0000256" key="1">
    <source>
        <dbReference type="ARBA" id="ARBA00001971"/>
    </source>
</evidence>
<dbReference type="PANTHER" id="PTHR24305:SF96">
    <property type="entry name" value="CYTOCHROME P450 MONOOXYGENASE STCB-RELATED"/>
    <property type="match status" value="1"/>
</dbReference>
<name>A0A4Z1PEU0_9PEZI</name>
<evidence type="ECO:0000256" key="6">
    <source>
        <dbReference type="PIRSR" id="PIRSR602401-1"/>
    </source>
</evidence>
<keyword evidence="5 6" id="KW-0408">Iron</keyword>
<gene>
    <name evidence="9" type="ORF">E6O75_ATG04820</name>
</gene>
<organism evidence="9 10">
    <name type="scientific">Venturia nashicola</name>
    <dbReference type="NCBI Taxonomy" id="86259"/>
    <lineage>
        <taxon>Eukaryota</taxon>
        <taxon>Fungi</taxon>
        <taxon>Dikarya</taxon>
        <taxon>Ascomycota</taxon>
        <taxon>Pezizomycotina</taxon>
        <taxon>Dothideomycetes</taxon>
        <taxon>Pleosporomycetidae</taxon>
        <taxon>Venturiales</taxon>
        <taxon>Venturiaceae</taxon>
        <taxon>Venturia</taxon>
    </lineage>
</organism>